<dbReference type="AlphaFoldDB" id="A0AAE2SCT8"/>
<evidence type="ECO:0000313" key="2">
    <source>
        <dbReference type="EMBL" id="MBK1853926.1"/>
    </source>
</evidence>
<keyword evidence="1" id="KW-0732">Signal</keyword>
<evidence type="ECO:0008006" key="4">
    <source>
        <dbReference type="Google" id="ProtNLM"/>
    </source>
</evidence>
<reference evidence="2" key="1">
    <citation type="submission" date="2021-01" db="EMBL/GenBank/DDBJ databases">
        <title>Modified the classification status of verrucomicrobia.</title>
        <authorList>
            <person name="Feng X."/>
        </authorList>
    </citation>
    <scope>NUCLEOTIDE SEQUENCE</scope>
    <source>
        <strain evidence="2">5K15</strain>
    </source>
</reference>
<accession>A0AAE2SCT8</accession>
<organism evidence="2 3">
    <name type="scientific">Oceaniferula flava</name>
    <dbReference type="NCBI Taxonomy" id="2800421"/>
    <lineage>
        <taxon>Bacteria</taxon>
        <taxon>Pseudomonadati</taxon>
        <taxon>Verrucomicrobiota</taxon>
        <taxon>Verrucomicrobiia</taxon>
        <taxon>Verrucomicrobiales</taxon>
        <taxon>Verrucomicrobiaceae</taxon>
        <taxon>Oceaniferula</taxon>
    </lineage>
</organism>
<feature type="chain" id="PRO_5041905031" description="DUF3108 domain-containing protein" evidence="1">
    <location>
        <begin position="23"/>
        <end position="257"/>
    </location>
</feature>
<proteinExistence type="predicted"/>
<sequence>MKFQHLFAAASLATLSVLPAQADLTLAPAGMKIVWASLSDEFDGFSTYNSKEGVYVTVGVKSDDKSIISFDKDKSKASILYGDQNLGGGFGFWNKTSKDGKTMRIEVSSDKLPQGANKDLKLSGQLIFTTASETDTKISGPRELKKGDKLTFSDDFKCEVSEIGKPKNGKHAMEVSLKWKRDIPELAAIRFYDEAGKLIESKPGGWSSMGGFGRKTVTKSYQLEKASAILKIEVDLWSDHETLTVPLDMTLGMQGGQ</sequence>
<gene>
    <name evidence="2" type="ORF">JIN83_03060</name>
</gene>
<name>A0AAE2SCT8_9BACT</name>
<dbReference type="RefSeq" id="WP_309488529.1">
    <property type="nucleotide sequence ID" value="NZ_JAENIG010000001.1"/>
</dbReference>
<comment type="caution">
    <text evidence="2">The sequence shown here is derived from an EMBL/GenBank/DDBJ whole genome shotgun (WGS) entry which is preliminary data.</text>
</comment>
<protein>
    <recommendedName>
        <fullName evidence="4">DUF3108 domain-containing protein</fullName>
    </recommendedName>
</protein>
<evidence type="ECO:0000313" key="3">
    <source>
        <dbReference type="Proteomes" id="UP000634206"/>
    </source>
</evidence>
<dbReference type="Proteomes" id="UP000634206">
    <property type="component" value="Unassembled WGS sequence"/>
</dbReference>
<keyword evidence="3" id="KW-1185">Reference proteome</keyword>
<dbReference type="EMBL" id="JAENIG010000001">
    <property type="protein sequence ID" value="MBK1853926.1"/>
    <property type="molecule type" value="Genomic_DNA"/>
</dbReference>
<feature type="signal peptide" evidence="1">
    <location>
        <begin position="1"/>
        <end position="22"/>
    </location>
</feature>
<evidence type="ECO:0000256" key="1">
    <source>
        <dbReference type="SAM" id="SignalP"/>
    </source>
</evidence>